<reference evidence="1" key="1">
    <citation type="submission" date="2024-03" db="EMBL/GenBank/DDBJ databases">
        <title>Whole genome sequecning of epiphytes from Marcgravia umbellata leaves.</title>
        <authorList>
            <person name="Kumar G."/>
            <person name="Savka M.A."/>
        </authorList>
    </citation>
    <scope>NUCLEOTIDE SEQUENCE</scope>
    <source>
        <strain evidence="1">RIT_BL5</strain>
    </source>
</reference>
<evidence type="ECO:0000313" key="2">
    <source>
        <dbReference type="Proteomes" id="UP001380953"/>
    </source>
</evidence>
<organism evidence="1 2">
    <name type="scientific">Saccharibacillus sacchari</name>
    <dbReference type="NCBI Taxonomy" id="456493"/>
    <lineage>
        <taxon>Bacteria</taxon>
        <taxon>Bacillati</taxon>
        <taxon>Bacillota</taxon>
        <taxon>Bacilli</taxon>
        <taxon>Bacillales</taxon>
        <taxon>Paenibacillaceae</taxon>
        <taxon>Saccharibacillus</taxon>
    </lineage>
</organism>
<sequence length="286" mass="30604">MNKWIKNAANAATGLVTGMFNEESPENAELVHTVSLPLDGVNAVRVKYIAESFVLGHSRNGELVVREYMNLNDDELKAEVAKKGTGIEIRHGKRRGFKLRSRIEIDVPADWRGKLSLSTIYGSIRTSEDWKLEALNAETTGGELEFGAVESKRVKLSSSNGGVNVRALDSGEADLRSVTGDLRIGQFGGSGTFGTGSGELSLHIARIDGHVECASQSGEVRVRIGEDADAEVGAVSQAGEVYASSPKVRTVPKAPGQFASAHGFLGKAPYRELQIRSGQGSIHITD</sequence>
<dbReference type="EMBL" id="JBBKAR010000019">
    <property type="protein sequence ID" value="MEJ8303592.1"/>
    <property type="molecule type" value="Genomic_DNA"/>
</dbReference>
<evidence type="ECO:0000313" key="1">
    <source>
        <dbReference type="EMBL" id="MEJ8303592.1"/>
    </source>
</evidence>
<accession>A0ACC6P9W8</accession>
<name>A0ACC6P9W8_9BACL</name>
<comment type="caution">
    <text evidence="1">The sequence shown here is derived from an EMBL/GenBank/DDBJ whole genome shotgun (WGS) entry which is preliminary data.</text>
</comment>
<gene>
    <name evidence="1" type="ORF">WKI47_06635</name>
</gene>
<keyword evidence="2" id="KW-1185">Reference proteome</keyword>
<proteinExistence type="predicted"/>
<dbReference type="Proteomes" id="UP001380953">
    <property type="component" value="Unassembled WGS sequence"/>
</dbReference>
<protein>
    <submittedName>
        <fullName evidence="1">DUF4097 family beta strand repeat-containing protein</fullName>
    </submittedName>
</protein>